<accession>A0A426Y894</accession>
<protein>
    <submittedName>
        <fullName evidence="2">Uncharacterized protein</fullName>
    </submittedName>
</protein>
<dbReference type="AlphaFoldDB" id="A0A426Y894"/>
<organism evidence="2 3">
    <name type="scientific">Ensete ventricosum</name>
    <name type="common">Abyssinian banana</name>
    <name type="synonym">Musa ensete</name>
    <dbReference type="NCBI Taxonomy" id="4639"/>
    <lineage>
        <taxon>Eukaryota</taxon>
        <taxon>Viridiplantae</taxon>
        <taxon>Streptophyta</taxon>
        <taxon>Embryophyta</taxon>
        <taxon>Tracheophyta</taxon>
        <taxon>Spermatophyta</taxon>
        <taxon>Magnoliopsida</taxon>
        <taxon>Liliopsida</taxon>
        <taxon>Zingiberales</taxon>
        <taxon>Musaceae</taxon>
        <taxon>Ensete</taxon>
    </lineage>
</organism>
<proteinExistence type="predicted"/>
<gene>
    <name evidence="2" type="ORF">B296_00053437</name>
</gene>
<sequence length="76" mass="8865">MFIRVSTEEKERDDDRRLSHGWRGGDHGVPGVWITKGEFLKYAVIRSTCAYYYHVGHSYWTPPVVPVYRVTHAGNR</sequence>
<dbReference type="EMBL" id="AMZH03014265">
    <property type="protein sequence ID" value="RRT47930.1"/>
    <property type="molecule type" value="Genomic_DNA"/>
</dbReference>
<reference evidence="2 3" key="1">
    <citation type="journal article" date="2014" name="Agronomy (Basel)">
        <title>A Draft Genome Sequence for Ensete ventricosum, the Drought-Tolerant Tree Against Hunger.</title>
        <authorList>
            <person name="Harrison J."/>
            <person name="Moore K.A."/>
            <person name="Paszkiewicz K."/>
            <person name="Jones T."/>
            <person name="Grant M."/>
            <person name="Ambacheew D."/>
            <person name="Muzemil S."/>
            <person name="Studholme D.J."/>
        </authorList>
    </citation>
    <scope>NUCLEOTIDE SEQUENCE [LARGE SCALE GENOMIC DNA]</scope>
</reference>
<comment type="caution">
    <text evidence="2">The sequence shown here is derived from an EMBL/GenBank/DDBJ whole genome shotgun (WGS) entry which is preliminary data.</text>
</comment>
<evidence type="ECO:0000313" key="2">
    <source>
        <dbReference type="EMBL" id="RRT47930.1"/>
    </source>
</evidence>
<dbReference type="Proteomes" id="UP000287651">
    <property type="component" value="Unassembled WGS sequence"/>
</dbReference>
<feature type="region of interest" description="Disordered" evidence="1">
    <location>
        <begin position="1"/>
        <end position="20"/>
    </location>
</feature>
<evidence type="ECO:0000256" key="1">
    <source>
        <dbReference type="SAM" id="MobiDB-lite"/>
    </source>
</evidence>
<name>A0A426Y894_ENSVE</name>
<evidence type="ECO:0000313" key="3">
    <source>
        <dbReference type="Proteomes" id="UP000287651"/>
    </source>
</evidence>